<evidence type="ECO:0000313" key="2">
    <source>
        <dbReference type="EMBL" id="PON39917.1"/>
    </source>
</evidence>
<gene>
    <name evidence="2" type="ORF">PanWU01x14_301190</name>
</gene>
<dbReference type="PANTHER" id="PTHR11017">
    <property type="entry name" value="LEUCINE-RICH REPEAT-CONTAINING PROTEIN"/>
    <property type="match status" value="1"/>
</dbReference>
<name>A0A2P5ATM9_PARAD</name>
<accession>A0A2P5ATM9</accession>
<protein>
    <submittedName>
        <fullName evidence="2">NB-ARC domain containing protein</fullName>
    </submittedName>
</protein>
<dbReference type="STRING" id="3476.A0A2P5ATM9"/>
<comment type="caution">
    <text evidence="2">The sequence shown here is derived from an EMBL/GenBank/DDBJ whole genome shotgun (WGS) entry which is preliminary data.</text>
</comment>
<dbReference type="GO" id="GO:0006952">
    <property type="term" value="P:defense response"/>
    <property type="evidence" value="ECO:0007669"/>
    <property type="project" value="InterPro"/>
</dbReference>
<dbReference type="PRINTS" id="PR00364">
    <property type="entry name" value="DISEASERSIST"/>
</dbReference>
<dbReference type="InterPro" id="IPR002182">
    <property type="entry name" value="NB-ARC"/>
</dbReference>
<reference evidence="3" key="1">
    <citation type="submission" date="2016-06" db="EMBL/GenBank/DDBJ databases">
        <title>Parallel loss of symbiosis genes in relatives of nitrogen-fixing non-legume Parasponia.</title>
        <authorList>
            <person name="Van Velzen R."/>
            <person name="Holmer R."/>
            <person name="Bu F."/>
            <person name="Rutten L."/>
            <person name="Van Zeijl A."/>
            <person name="Liu W."/>
            <person name="Santuari L."/>
            <person name="Cao Q."/>
            <person name="Sharma T."/>
            <person name="Shen D."/>
            <person name="Roswanjaya Y."/>
            <person name="Wardhani T."/>
            <person name="Kalhor M.S."/>
            <person name="Jansen J."/>
            <person name="Van den Hoogen J."/>
            <person name="Gungor B."/>
            <person name="Hartog M."/>
            <person name="Hontelez J."/>
            <person name="Verver J."/>
            <person name="Yang W.-C."/>
            <person name="Schijlen E."/>
            <person name="Repin R."/>
            <person name="Schilthuizen M."/>
            <person name="Schranz E."/>
            <person name="Heidstra R."/>
            <person name="Miyata K."/>
            <person name="Fedorova E."/>
            <person name="Kohlen W."/>
            <person name="Bisseling T."/>
            <person name="Smit S."/>
            <person name="Geurts R."/>
        </authorList>
    </citation>
    <scope>NUCLEOTIDE SEQUENCE [LARGE SCALE GENOMIC DNA]</scope>
    <source>
        <strain evidence="3">cv. WU1-14</strain>
    </source>
</reference>
<organism evidence="2 3">
    <name type="scientific">Parasponia andersonii</name>
    <name type="common">Sponia andersonii</name>
    <dbReference type="NCBI Taxonomy" id="3476"/>
    <lineage>
        <taxon>Eukaryota</taxon>
        <taxon>Viridiplantae</taxon>
        <taxon>Streptophyta</taxon>
        <taxon>Embryophyta</taxon>
        <taxon>Tracheophyta</taxon>
        <taxon>Spermatophyta</taxon>
        <taxon>Magnoliopsida</taxon>
        <taxon>eudicotyledons</taxon>
        <taxon>Gunneridae</taxon>
        <taxon>Pentapetalae</taxon>
        <taxon>rosids</taxon>
        <taxon>fabids</taxon>
        <taxon>Rosales</taxon>
        <taxon>Cannabaceae</taxon>
        <taxon>Parasponia</taxon>
    </lineage>
</organism>
<dbReference type="OrthoDB" id="1164203at2759"/>
<dbReference type="Pfam" id="PF00931">
    <property type="entry name" value="NB-ARC"/>
    <property type="match status" value="1"/>
</dbReference>
<dbReference type="InterPro" id="IPR027417">
    <property type="entry name" value="P-loop_NTPase"/>
</dbReference>
<dbReference type="EMBL" id="JXTB01000451">
    <property type="protein sequence ID" value="PON39917.1"/>
    <property type="molecule type" value="Genomic_DNA"/>
</dbReference>
<dbReference type="Gene3D" id="3.40.50.300">
    <property type="entry name" value="P-loop containing nucleotide triphosphate hydrolases"/>
    <property type="match status" value="1"/>
</dbReference>
<dbReference type="PANTHER" id="PTHR11017:SF479">
    <property type="entry name" value="DISEASE RESISTANCE PROTEIN (TIR-NBS-LRR CLASS) FAMILY"/>
    <property type="match status" value="1"/>
</dbReference>
<dbReference type="InterPro" id="IPR044974">
    <property type="entry name" value="Disease_R_plants"/>
</dbReference>
<dbReference type="GO" id="GO:0043531">
    <property type="term" value="F:ADP binding"/>
    <property type="evidence" value="ECO:0007669"/>
    <property type="project" value="InterPro"/>
</dbReference>
<dbReference type="Proteomes" id="UP000237105">
    <property type="component" value="Unassembled WGS sequence"/>
</dbReference>
<proteinExistence type="predicted"/>
<dbReference type="AlphaFoldDB" id="A0A2P5ATM9"/>
<evidence type="ECO:0000313" key="3">
    <source>
        <dbReference type="Proteomes" id="UP000237105"/>
    </source>
</evidence>
<keyword evidence="3" id="KW-1185">Reference proteome</keyword>
<sequence length="171" mass="19866">MEQVKKLNTTSSSDHLKGLVGIDKCIEDIKSLLSHAPIVGIWGMGGLGKITLANAIFKEFHPQFEGQYFLANVRDEIERHGATYLRKLHFGELSKEKDLDLGNLQYIKQRLYHNKLLIVLDDVDDLKQYEDLVEDWDWLNSESRVIITRRAQQVLRNIINELRIRYTTSKN</sequence>
<evidence type="ECO:0000259" key="1">
    <source>
        <dbReference type="Pfam" id="PF00931"/>
    </source>
</evidence>
<feature type="domain" description="NB-ARC" evidence="1">
    <location>
        <begin position="26"/>
        <end position="157"/>
    </location>
</feature>
<dbReference type="SUPFAM" id="SSF52540">
    <property type="entry name" value="P-loop containing nucleoside triphosphate hydrolases"/>
    <property type="match status" value="1"/>
</dbReference>